<evidence type="ECO:0000256" key="5">
    <source>
        <dbReference type="ARBA" id="ARBA00023002"/>
    </source>
</evidence>
<dbReference type="InterPro" id="IPR011032">
    <property type="entry name" value="GroES-like_sf"/>
</dbReference>
<keyword evidence="4" id="KW-0521">NADP</keyword>
<dbReference type="InterPro" id="IPR036291">
    <property type="entry name" value="NAD(P)-bd_dom_sf"/>
</dbReference>
<dbReference type="GeneID" id="27679016"/>
<name>A0A0A2J5N5_PENEN</name>
<protein>
    <submittedName>
        <fullName evidence="7">Polyketide synthase, enoylreductase</fullName>
    </submittedName>
</protein>
<evidence type="ECO:0000256" key="3">
    <source>
        <dbReference type="ARBA" id="ARBA00022741"/>
    </source>
</evidence>
<dbReference type="GO" id="GO:0000166">
    <property type="term" value="F:nucleotide binding"/>
    <property type="evidence" value="ECO:0007669"/>
    <property type="project" value="UniProtKB-KW"/>
</dbReference>
<feature type="domain" description="Enoyl reductase (ER)" evidence="6">
    <location>
        <begin position="13"/>
        <end position="280"/>
    </location>
</feature>
<dbReference type="SUPFAM" id="SSF50129">
    <property type="entry name" value="GroES-like"/>
    <property type="match status" value="1"/>
</dbReference>
<sequence length="356" mass="38191">MGSYHTQTAVVGNDDGGVKLSHSAPIPVARDDIVIVRNMVVSVNPVDAKMQGPYVTPGAIGGCDFAGIVEEVGPDAVKYNIKVGDRVCAAIMGMNPLEPMHGAFAEHVGAHAFALVKIPDAVSFESAAALCTSFMTSGLALFKSLQLPFDPLSPTKKPIFVLVYGGGTASGTAAIQLLRLAGYKPIVTCSPRSYEMAKSYGAEATFDYHDPDCAAQIRTHTKNGLRYALYCITTIQSMSICYAALGRVGGRYTALDPYPETVAATRKVVKAEWVIGPAMLGLDIAWPAPHGRKADADMFEFGQHWKVTVQELLDRSLIRTHPLIVRSGGLENVIESMQAIKMKMVSGEKLVCKMLK</sequence>
<dbReference type="AlphaFoldDB" id="A0A0A2J5N5"/>
<dbReference type="InterPro" id="IPR013149">
    <property type="entry name" value="ADH-like_C"/>
</dbReference>
<dbReference type="InterPro" id="IPR047122">
    <property type="entry name" value="Trans-enoyl_RdTase-like"/>
</dbReference>
<dbReference type="Gene3D" id="3.90.180.10">
    <property type="entry name" value="Medium-chain alcohol dehydrogenases, catalytic domain"/>
    <property type="match status" value="1"/>
</dbReference>
<dbReference type="PANTHER" id="PTHR45348:SF1">
    <property type="entry name" value="TRANS-ENOYL REDUCTASE STHE"/>
    <property type="match status" value="1"/>
</dbReference>
<keyword evidence="3" id="KW-0547">Nucleotide-binding</keyword>
<reference evidence="7 8" key="1">
    <citation type="journal article" date="2015" name="Mol. Plant Microbe Interact.">
        <title>Genome, transcriptome, and functional analyses of Penicillium expansum provide new insights into secondary metabolism and pathogenicity.</title>
        <authorList>
            <person name="Ballester A.R."/>
            <person name="Marcet-Houben M."/>
            <person name="Levin E."/>
            <person name="Sela N."/>
            <person name="Selma-Lazaro C."/>
            <person name="Carmona L."/>
            <person name="Wisniewski M."/>
            <person name="Droby S."/>
            <person name="Gonzalez-Candelas L."/>
            <person name="Gabaldon T."/>
        </authorList>
    </citation>
    <scope>NUCLEOTIDE SEQUENCE [LARGE SCALE GENOMIC DNA]</scope>
    <source>
        <strain evidence="7 8">MD-8</strain>
    </source>
</reference>
<dbReference type="CDD" id="cd08249">
    <property type="entry name" value="enoyl_reductase_like"/>
    <property type="match status" value="1"/>
</dbReference>
<dbReference type="RefSeq" id="XP_016593838.1">
    <property type="nucleotide sequence ID" value="XM_016743596.1"/>
</dbReference>
<dbReference type="Pfam" id="PF08240">
    <property type="entry name" value="ADH_N"/>
    <property type="match status" value="1"/>
</dbReference>
<dbReference type="Proteomes" id="UP000030143">
    <property type="component" value="Unassembled WGS sequence"/>
</dbReference>
<proteinExistence type="inferred from homology"/>
<dbReference type="SUPFAM" id="SSF51735">
    <property type="entry name" value="NAD(P)-binding Rossmann-fold domains"/>
    <property type="match status" value="1"/>
</dbReference>
<keyword evidence="5" id="KW-0560">Oxidoreductase</keyword>
<evidence type="ECO:0000313" key="7">
    <source>
        <dbReference type="EMBL" id="KGO50687.1"/>
    </source>
</evidence>
<dbReference type="STRING" id="27334.A0A0A2J5N5"/>
<dbReference type="Gene3D" id="3.40.50.720">
    <property type="entry name" value="NAD(P)-binding Rossmann-like Domain"/>
    <property type="match status" value="1"/>
</dbReference>
<dbReference type="GO" id="GO:0016651">
    <property type="term" value="F:oxidoreductase activity, acting on NAD(P)H"/>
    <property type="evidence" value="ECO:0007669"/>
    <property type="project" value="InterPro"/>
</dbReference>
<comment type="caution">
    <text evidence="7">The sequence shown here is derived from an EMBL/GenBank/DDBJ whole genome shotgun (WGS) entry which is preliminary data.</text>
</comment>
<dbReference type="HOGENOM" id="CLU_026673_16_1_1"/>
<dbReference type="Pfam" id="PF00107">
    <property type="entry name" value="ADH_zinc_N"/>
    <property type="match status" value="1"/>
</dbReference>
<dbReference type="SMART" id="SM00829">
    <property type="entry name" value="PKS_ER"/>
    <property type="match status" value="1"/>
</dbReference>
<evidence type="ECO:0000313" key="8">
    <source>
        <dbReference type="Proteomes" id="UP000030143"/>
    </source>
</evidence>
<evidence type="ECO:0000256" key="2">
    <source>
        <dbReference type="ARBA" id="ARBA00011245"/>
    </source>
</evidence>
<dbReference type="InterPro" id="IPR013154">
    <property type="entry name" value="ADH-like_N"/>
</dbReference>
<dbReference type="VEuPathDB" id="FungiDB:PEXP_070130"/>
<comment type="subunit">
    <text evidence="2">Monomer.</text>
</comment>
<evidence type="ECO:0000256" key="4">
    <source>
        <dbReference type="ARBA" id="ARBA00022857"/>
    </source>
</evidence>
<organism evidence="7 8">
    <name type="scientific">Penicillium expansum</name>
    <name type="common">Blue mold rot fungus</name>
    <dbReference type="NCBI Taxonomy" id="27334"/>
    <lineage>
        <taxon>Eukaryota</taxon>
        <taxon>Fungi</taxon>
        <taxon>Dikarya</taxon>
        <taxon>Ascomycota</taxon>
        <taxon>Pezizomycotina</taxon>
        <taxon>Eurotiomycetes</taxon>
        <taxon>Eurotiomycetidae</taxon>
        <taxon>Eurotiales</taxon>
        <taxon>Aspergillaceae</taxon>
        <taxon>Penicillium</taxon>
    </lineage>
</organism>
<dbReference type="InterPro" id="IPR020843">
    <property type="entry name" value="ER"/>
</dbReference>
<evidence type="ECO:0000256" key="1">
    <source>
        <dbReference type="ARBA" id="ARBA00008072"/>
    </source>
</evidence>
<dbReference type="PANTHER" id="PTHR45348">
    <property type="entry name" value="HYPOTHETICAL OXIDOREDUCTASE (EUROFUNG)"/>
    <property type="match status" value="1"/>
</dbReference>
<gene>
    <name evidence="7" type="ORF">PEX2_063250</name>
</gene>
<evidence type="ECO:0000259" key="6">
    <source>
        <dbReference type="SMART" id="SM00829"/>
    </source>
</evidence>
<dbReference type="EMBL" id="JQFZ01000325">
    <property type="protein sequence ID" value="KGO50687.1"/>
    <property type="molecule type" value="Genomic_DNA"/>
</dbReference>
<keyword evidence="8" id="KW-1185">Reference proteome</keyword>
<accession>A0A0A2J5N5</accession>
<comment type="similarity">
    <text evidence="1">Belongs to the zinc-containing alcohol dehydrogenase family.</text>
</comment>